<comment type="PTM">
    <text evidence="11">Cleaved by autocatalysis into a large and a small subunit.</text>
</comment>
<dbReference type="PANTHER" id="PTHR43199:SF1">
    <property type="entry name" value="GLUTATHIONE HYDROLASE PROENZYME"/>
    <property type="match status" value="1"/>
</dbReference>
<dbReference type="EMBL" id="AMRM01000002">
    <property type="protein sequence ID" value="EKF20470.1"/>
    <property type="molecule type" value="Genomic_DNA"/>
</dbReference>
<comment type="pathway">
    <text evidence="11">Sulfur metabolism; glutathione metabolism.</text>
</comment>
<evidence type="ECO:0000256" key="4">
    <source>
        <dbReference type="ARBA" id="ARBA00022679"/>
    </source>
</evidence>
<protein>
    <recommendedName>
        <fullName evidence="11">Glutathione hydrolase proenzyme</fullName>
        <ecNumber evidence="11">2.3.2.2</ecNumber>
        <ecNumber evidence="11">3.4.19.13</ecNumber>
    </recommendedName>
    <component>
        <recommendedName>
            <fullName evidence="11">Glutathione hydrolase large chain</fullName>
        </recommendedName>
    </component>
    <component>
        <recommendedName>
            <fullName evidence="11">Glutathione hydrolase small chain</fullName>
        </recommendedName>
    </component>
</protein>
<comment type="similarity">
    <text evidence="3 11">Belongs to the gamma-glutamyltransferase family.</text>
</comment>
<evidence type="ECO:0000256" key="3">
    <source>
        <dbReference type="ARBA" id="ARBA00009381"/>
    </source>
</evidence>
<evidence type="ECO:0000256" key="11">
    <source>
        <dbReference type="RuleBase" id="RU368036"/>
    </source>
</evidence>
<dbReference type="Gene3D" id="3.60.20.40">
    <property type="match status" value="1"/>
</dbReference>
<comment type="catalytic activity">
    <reaction evidence="2 11">
        <text>glutathione + H2O = L-cysteinylglycine + L-glutamate</text>
        <dbReference type="Rhea" id="RHEA:28807"/>
        <dbReference type="ChEBI" id="CHEBI:15377"/>
        <dbReference type="ChEBI" id="CHEBI:29985"/>
        <dbReference type="ChEBI" id="CHEBI:57925"/>
        <dbReference type="ChEBI" id="CHEBI:61694"/>
        <dbReference type="EC" id="3.4.19.13"/>
    </reaction>
</comment>
<dbReference type="UniPathway" id="UPA00204"/>
<keyword evidence="14" id="KW-1185">Reference proteome</keyword>
<evidence type="ECO:0000256" key="6">
    <source>
        <dbReference type="ARBA" id="ARBA00023145"/>
    </source>
</evidence>
<dbReference type="SUPFAM" id="SSF56235">
    <property type="entry name" value="N-terminal nucleophile aminohydrolases (Ntn hydrolases)"/>
    <property type="match status" value="1"/>
</dbReference>
<keyword evidence="11" id="KW-0317">Glutathione biosynthesis</keyword>
<feature type="region of interest" description="Disordered" evidence="12">
    <location>
        <begin position="361"/>
        <end position="387"/>
    </location>
</feature>
<evidence type="ECO:0000256" key="5">
    <source>
        <dbReference type="ARBA" id="ARBA00022801"/>
    </source>
</evidence>
<dbReference type="eggNOG" id="COG0405">
    <property type="taxonomic scope" value="Bacteria"/>
</dbReference>
<dbReference type="PATRIC" id="fig|391937.3.peg.365"/>
<dbReference type="InterPro" id="IPR000101">
    <property type="entry name" value="GGT_peptidase"/>
</dbReference>
<comment type="catalytic activity">
    <reaction evidence="1 11">
        <text>an S-substituted glutathione + H2O = an S-substituted L-cysteinylglycine + L-glutamate</text>
        <dbReference type="Rhea" id="RHEA:59468"/>
        <dbReference type="ChEBI" id="CHEBI:15377"/>
        <dbReference type="ChEBI" id="CHEBI:29985"/>
        <dbReference type="ChEBI" id="CHEBI:90779"/>
        <dbReference type="ChEBI" id="CHEBI:143103"/>
        <dbReference type="EC" id="3.4.19.13"/>
    </reaction>
</comment>
<dbReference type="Pfam" id="PF01019">
    <property type="entry name" value="G_glu_transpept"/>
    <property type="match status" value="1"/>
</dbReference>
<evidence type="ECO:0000256" key="1">
    <source>
        <dbReference type="ARBA" id="ARBA00001049"/>
    </source>
</evidence>
<evidence type="ECO:0000313" key="13">
    <source>
        <dbReference type="EMBL" id="EKF20470.1"/>
    </source>
</evidence>
<evidence type="ECO:0000256" key="2">
    <source>
        <dbReference type="ARBA" id="ARBA00001089"/>
    </source>
</evidence>
<dbReference type="GO" id="GO:0006750">
    <property type="term" value="P:glutathione biosynthetic process"/>
    <property type="evidence" value="ECO:0007669"/>
    <property type="project" value="UniProtKB-KW"/>
</dbReference>
<keyword evidence="5 11" id="KW-0378">Hydrolase</keyword>
<keyword evidence="6 11" id="KW-0865">Zymogen</keyword>
<dbReference type="OrthoDB" id="9781342at2"/>
<dbReference type="MEROPS" id="T03.001"/>
<dbReference type="InterPro" id="IPR051792">
    <property type="entry name" value="GGT_bact"/>
</dbReference>
<dbReference type="Gene3D" id="1.10.246.130">
    <property type="match status" value="1"/>
</dbReference>
<dbReference type="GO" id="GO:0006751">
    <property type="term" value="P:glutathione catabolic process"/>
    <property type="evidence" value="ECO:0007669"/>
    <property type="project" value="UniProtKB-UniRule"/>
</dbReference>
<dbReference type="STRING" id="391937.NA2_01759"/>
<dbReference type="EC" id="2.3.2.2" evidence="11"/>
<keyword evidence="4 11" id="KW-0808">Transferase</keyword>
<evidence type="ECO:0000256" key="12">
    <source>
        <dbReference type="SAM" id="MobiDB-lite"/>
    </source>
</evidence>
<gene>
    <name evidence="13" type="ORF">NA2_01759</name>
</gene>
<organism evidence="13 14">
    <name type="scientific">Nitratireductor pacificus pht-3B</name>
    <dbReference type="NCBI Taxonomy" id="391937"/>
    <lineage>
        <taxon>Bacteria</taxon>
        <taxon>Pseudomonadati</taxon>
        <taxon>Pseudomonadota</taxon>
        <taxon>Alphaproteobacteria</taxon>
        <taxon>Hyphomicrobiales</taxon>
        <taxon>Phyllobacteriaceae</taxon>
        <taxon>Nitratireductor</taxon>
    </lineage>
</organism>
<accession>K2MID4</accession>
<dbReference type="InterPro" id="IPR043137">
    <property type="entry name" value="GGT_ssub_C"/>
</dbReference>
<evidence type="ECO:0000256" key="7">
    <source>
        <dbReference type="ARBA" id="ARBA00023315"/>
    </source>
</evidence>
<proteinExistence type="inferred from homology"/>
<dbReference type="Proteomes" id="UP000006786">
    <property type="component" value="Unassembled WGS sequence"/>
</dbReference>
<dbReference type="GO" id="GO:0103068">
    <property type="term" value="F:leukotriene C4 gamma-glutamyl transferase activity"/>
    <property type="evidence" value="ECO:0007669"/>
    <property type="project" value="UniProtKB-EC"/>
</dbReference>
<dbReference type="EC" id="3.4.19.13" evidence="11"/>
<feature type="active site" description="Nucleophile" evidence="9">
    <location>
        <position position="390"/>
    </location>
</feature>
<feature type="binding site" evidence="10">
    <location>
        <position position="473"/>
    </location>
    <ligand>
        <name>L-glutamate</name>
        <dbReference type="ChEBI" id="CHEBI:29985"/>
    </ligand>
</feature>
<comment type="subunit">
    <text evidence="11">This enzyme consists of two polypeptide chains, which are synthesized in precursor form from a single polypeptide.</text>
</comment>
<evidence type="ECO:0000256" key="10">
    <source>
        <dbReference type="PIRSR" id="PIRSR600101-2"/>
    </source>
</evidence>
<reference evidence="13 14" key="1">
    <citation type="journal article" date="2012" name="J. Bacteriol.">
        <title>Genome Sequence of Nitratireductor pacificus Type Strain pht-3B.</title>
        <authorList>
            <person name="Lai Q."/>
            <person name="Li G."/>
            <person name="Shao Z."/>
        </authorList>
    </citation>
    <scope>NUCLEOTIDE SEQUENCE [LARGE SCALE GENOMIC DNA]</scope>
    <source>
        <strain evidence="14">pht-3B</strain>
    </source>
</reference>
<evidence type="ECO:0000256" key="9">
    <source>
        <dbReference type="PIRSR" id="PIRSR600101-1"/>
    </source>
</evidence>
<dbReference type="InterPro" id="IPR043138">
    <property type="entry name" value="GGT_lsub"/>
</dbReference>
<dbReference type="GO" id="GO:0036374">
    <property type="term" value="F:glutathione hydrolase activity"/>
    <property type="evidence" value="ECO:0007669"/>
    <property type="project" value="UniProtKB-UniRule"/>
</dbReference>
<comment type="catalytic activity">
    <reaction evidence="8 11">
        <text>an N-terminal (5-L-glutamyl)-[peptide] + an alpha-amino acid = 5-L-glutamyl amino acid + an N-terminal L-alpha-aminoacyl-[peptide]</text>
        <dbReference type="Rhea" id="RHEA:23904"/>
        <dbReference type="Rhea" id="RHEA-COMP:9780"/>
        <dbReference type="Rhea" id="RHEA-COMP:9795"/>
        <dbReference type="ChEBI" id="CHEBI:77644"/>
        <dbReference type="ChEBI" id="CHEBI:78597"/>
        <dbReference type="ChEBI" id="CHEBI:78599"/>
        <dbReference type="ChEBI" id="CHEBI:78608"/>
        <dbReference type="EC" id="2.3.2.2"/>
    </reaction>
</comment>
<dbReference type="PRINTS" id="PR01210">
    <property type="entry name" value="GGTRANSPTASE"/>
</dbReference>
<comment type="caution">
    <text evidence="13">The sequence shown here is derived from an EMBL/GenBank/DDBJ whole genome shotgun (WGS) entry which is preliminary data.</text>
</comment>
<dbReference type="PANTHER" id="PTHR43199">
    <property type="entry name" value="GLUTATHIONE HYDROLASE"/>
    <property type="match status" value="1"/>
</dbReference>
<name>K2MID4_9HYPH</name>
<evidence type="ECO:0000256" key="8">
    <source>
        <dbReference type="ARBA" id="ARBA00047417"/>
    </source>
</evidence>
<dbReference type="AlphaFoldDB" id="K2MID4"/>
<dbReference type="InterPro" id="IPR029055">
    <property type="entry name" value="Ntn_hydrolases_N"/>
</dbReference>
<dbReference type="RefSeq" id="WP_008593503.1">
    <property type="nucleotide sequence ID" value="NZ_AMRM01000002.1"/>
</dbReference>
<dbReference type="NCBIfam" id="TIGR00066">
    <property type="entry name" value="g_glut_trans"/>
    <property type="match status" value="1"/>
</dbReference>
<evidence type="ECO:0000313" key="14">
    <source>
        <dbReference type="Proteomes" id="UP000006786"/>
    </source>
</evidence>
<keyword evidence="7 11" id="KW-0012">Acyltransferase</keyword>
<sequence length="572" mass="61387">MVQRSEWQLAKSQVSSAEGIVATMYPQASEAGIAILRQGGNAVDAAVAAGFAVGVVEPLNSGLGGIAVMVYHEAATGRTYVIDGAGTLPGKTRQDQFKLATSGQPAGIYSWAEVENDANHTGHMSVAVPGMPACLCEALERWGTMPRSEIMAPAIHYAESGYLVDWYVSLAMAVNQQRLSQNPEAMHTFLREGRYCYRAPMLSNGSDVLRQPDLARTLREIAEGGADAFYRGRVAELIARDMEANGGLVTYDDMAGYRTRFSDGGIRGSYRGLEVIGGLENTGFPTVLEALNILEGFEMGALRPGSAEELHLVAEAQRRAFLDRFAHLADSNTVDVPLEGLISKEFAEARRAGIDLRRAAPHATAGDPWSHQEAGRRQELSGSVTGEGNTTHLTVIDKDRNMVSLLSTLGLQFGSCVVAKDTGVLLNNGTMWFDPVPGHVNSMVPGRRIMTAGSPMVFLRDGKPYITLGAPGGRRVISSLIHCTVNLVDHGMGPQQGLNTPRTHSEGAVTEVDSRVTADTVDALRDLGHEVLIREETFSSSYFGRPNGILIDERNVLQAGVNVLKPAMAIGL</sequence>